<dbReference type="AlphaFoldDB" id="A0A086TE93"/>
<evidence type="ECO:0000313" key="3">
    <source>
        <dbReference type="Proteomes" id="UP000029964"/>
    </source>
</evidence>
<evidence type="ECO:0000256" key="1">
    <source>
        <dbReference type="SAM" id="SignalP"/>
    </source>
</evidence>
<dbReference type="OrthoDB" id="3513524at2759"/>
<protein>
    <recommendedName>
        <fullName evidence="4">DNase1 protein</fullName>
    </recommendedName>
</protein>
<dbReference type="Proteomes" id="UP000029964">
    <property type="component" value="Unassembled WGS sequence"/>
</dbReference>
<accession>A0A086TE93</accession>
<reference evidence="3" key="1">
    <citation type="journal article" date="2014" name="Genome Announc.">
        <title>Genome sequence and annotation of Acremonium chrysogenum, producer of the beta-lactam antibiotic cephalosporin C.</title>
        <authorList>
            <person name="Terfehr D."/>
            <person name="Dahlmann T.A."/>
            <person name="Specht T."/>
            <person name="Zadra I."/>
            <person name="Kuernsteiner H."/>
            <person name="Kueck U."/>
        </authorList>
    </citation>
    <scope>NUCLEOTIDE SEQUENCE [LARGE SCALE GENOMIC DNA]</scope>
    <source>
        <strain evidence="3">ATCC 11550 / CBS 779.69 / DSM 880 / IAM 14645 / JCM 23072 / IMI 49137</strain>
    </source>
</reference>
<evidence type="ECO:0000313" key="2">
    <source>
        <dbReference type="EMBL" id="KFH47675.1"/>
    </source>
</evidence>
<dbReference type="STRING" id="857340.A0A086TE93"/>
<keyword evidence="1" id="KW-0732">Signal</keyword>
<feature type="signal peptide" evidence="1">
    <location>
        <begin position="1"/>
        <end position="19"/>
    </location>
</feature>
<dbReference type="HOGENOM" id="CLU_120092_0_0_1"/>
<organism evidence="2 3">
    <name type="scientific">Hapsidospora chrysogenum (strain ATCC 11550 / CBS 779.69 / DSM 880 / IAM 14645 / JCM 23072 / IMI 49137)</name>
    <name type="common">Acremonium chrysogenum</name>
    <dbReference type="NCBI Taxonomy" id="857340"/>
    <lineage>
        <taxon>Eukaryota</taxon>
        <taxon>Fungi</taxon>
        <taxon>Dikarya</taxon>
        <taxon>Ascomycota</taxon>
        <taxon>Pezizomycotina</taxon>
        <taxon>Sordariomycetes</taxon>
        <taxon>Hypocreomycetidae</taxon>
        <taxon>Hypocreales</taxon>
        <taxon>Bionectriaceae</taxon>
        <taxon>Hapsidospora</taxon>
    </lineage>
</organism>
<feature type="chain" id="PRO_5001815643" description="DNase1 protein" evidence="1">
    <location>
        <begin position="20"/>
        <end position="168"/>
    </location>
</feature>
<dbReference type="EMBL" id="JPKY01000008">
    <property type="protein sequence ID" value="KFH47675.1"/>
    <property type="molecule type" value="Genomic_DNA"/>
</dbReference>
<sequence length="168" mass="18050">MHFTASVLALVGSAALASAANKVTFWTLDDVKRTIYFTANDNQHFLDPVTVDNSEETTVEFPEGFVGNFYAVAEGEENVPGMLGEVMFGGGYGLTYFDVSAIVDANDKNGVKQMYPAESKSPMSGCEVFPCNNAYYLPDDVQTKTTSETHLITTLGEGSTGIKFAEAA</sequence>
<keyword evidence="3" id="KW-1185">Reference proteome</keyword>
<evidence type="ECO:0008006" key="4">
    <source>
        <dbReference type="Google" id="ProtNLM"/>
    </source>
</evidence>
<gene>
    <name evidence="2" type="ORF">ACRE_015290</name>
</gene>
<name>A0A086TE93_HAPC1</name>
<comment type="caution">
    <text evidence="2">The sequence shown here is derived from an EMBL/GenBank/DDBJ whole genome shotgun (WGS) entry which is preliminary data.</text>
</comment>
<proteinExistence type="predicted"/>